<dbReference type="SUPFAM" id="SSF46689">
    <property type="entry name" value="Homeodomain-like"/>
    <property type="match status" value="2"/>
</dbReference>
<keyword evidence="2" id="KW-0238">DNA-binding</keyword>
<dbReference type="InterPro" id="IPR018062">
    <property type="entry name" value="HTH_AraC-typ_CS"/>
</dbReference>
<reference evidence="5 6" key="1">
    <citation type="submission" date="2017-11" db="EMBL/GenBank/DDBJ databases">
        <title>Genome sequence of Pantoea cypripedii NE1.</title>
        <authorList>
            <person name="Nascimento F.X."/>
        </authorList>
    </citation>
    <scope>NUCLEOTIDE SEQUENCE [LARGE SCALE GENOMIC DNA]</scope>
    <source>
        <strain evidence="5 6">NE1</strain>
        <plasmid evidence="6">pne1b</plasmid>
    </source>
</reference>
<dbReference type="AlphaFoldDB" id="A0A6B9GC26"/>
<evidence type="ECO:0000313" key="5">
    <source>
        <dbReference type="EMBL" id="QGY32920.1"/>
    </source>
</evidence>
<dbReference type="SMART" id="SM00342">
    <property type="entry name" value="HTH_ARAC"/>
    <property type="match status" value="1"/>
</dbReference>
<keyword evidence="1" id="KW-0805">Transcription regulation</keyword>
<evidence type="ECO:0000256" key="3">
    <source>
        <dbReference type="ARBA" id="ARBA00023163"/>
    </source>
</evidence>
<dbReference type="PROSITE" id="PS01124">
    <property type="entry name" value="HTH_ARAC_FAMILY_2"/>
    <property type="match status" value="1"/>
</dbReference>
<dbReference type="PROSITE" id="PS00041">
    <property type="entry name" value="HTH_ARAC_FAMILY_1"/>
    <property type="match status" value="1"/>
</dbReference>
<gene>
    <name evidence="5" type="ORF">CUN67_28715</name>
</gene>
<dbReference type="EMBL" id="CP024770">
    <property type="protein sequence ID" value="QGY32920.1"/>
    <property type="molecule type" value="Genomic_DNA"/>
</dbReference>
<dbReference type="InterPro" id="IPR050204">
    <property type="entry name" value="AraC_XylS_family_regulators"/>
</dbReference>
<dbReference type="RefSeq" id="WP_208718868.1">
    <property type="nucleotide sequence ID" value="NZ_CP024770.1"/>
</dbReference>
<dbReference type="InterPro" id="IPR018060">
    <property type="entry name" value="HTH_AraC"/>
</dbReference>
<feature type="domain" description="HTH araC/xylS-type" evidence="4">
    <location>
        <begin position="199"/>
        <end position="300"/>
    </location>
</feature>
<dbReference type="GO" id="GO:0043565">
    <property type="term" value="F:sequence-specific DNA binding"/>
    <property type="evidence" value="ECO:0007669"/>
    <property type="project" value="InterPro"/>
</dbReference>
<evidence type="ECO:0000256" key="1">
    <source>
        <dbReference type="ARBA" id="ARBA00023015"/>
    </source>
</evidence>
<keyword evidence="5" id="KW-0614">Plasmid</keyword>
<dbReference type="GO" id="GO:0003700">
    <property type="term" value="F:DNA-binding transcription factor activity"/>
    <property type="evidence" value="ECO:0007669"/>
    <property type="project" value="InterPro"/>
</dbReference>
<accession>A0A6B9GC26</accession>
<name>A0A6B9GC26_PANCY</name>
<geneLocation type="plasmid" evidence="6">
    <name>pne1b</name>
</geneLocation>
<evidence type="ECO:0000313" key="6">
    <source>
        <dbReference type="Proteomes" id="UP000502005"/>
    </source>
</evidence>
<protein>
    <submittedName>
        <fullName evidence="5">AraC family transcriptional regulator</fullName>
    </submittedName>
</protein>
<evidence type="ECO:0000259" key="4">
    <source>
        <dbReference type="PROSITE" id="PS01124"/>
    </source>
</evidence>
<keyword evidence="3" id="KW-0804">Transcription</keyword>
<evidence type="ECO:0000256" key="2">
    <source>
        <dbReference type="ARBA" id="ARBA00023125"/>
    </source>
</evidence>
<dbReference type="PANTHER" id="PTHR46796:SF7">
    <property type="entry name" value="ARAC FAMILY TRANSCRIPTIONAL REGULATOR"/>
    <property type="match status" value="1"/>
</dbReference>
<proteinExistence type="predicted"/>
<dbReference type="Pfam" id="PF12852">
    <property type="entry name" value="Cupin_6"/>
    <property type="match status" value="1"/>
</dbReference>
<dbReference type="Gene3D" id="1.10.10.60">
    <property type="entry name" value="Homeodomain-like"/>
    <property type="match status" value="2"/>
</dbReference>
<dbReference type="InterPro" id="IPR009057">
    <property type="entry name" value="Homeodomain-like_sf"/>
</dbReference>
<sequence length="311" mass="34460">MDPLSDVLSLLKLRSYVSGGFDAGGEWAVQFGAHRGIKFHAVITGRCWVFVEGEPQPVQVHEGECFLLARGLPFCLASDMSVAPVDISTLLPRVQDGRIVTYNQGGEFLSIGGYFTLSESHSDLLLDMLPPLLIIRDEPSTSTLRWCLEQMRQEIRDPKPGGDIVAQQLATMVLVRALRLQLSVNQGNALGWLFGLSDKRIRAAINVMHERPGSNWTVQNLAKEAAMSRTAFALRFKQLVGLSPIDYLTRWRMTLASNRLVRSDDSISAISSELGYESEKSFSAAFKRIMKLPPRQYAALARCRASTTGES</sequence>
<dbReference type="PANTHER" id="PTHR46796">
    <property type="entry name" value="HTH-TYPE TRANSCRIPTIONAL ACTIVATOR RHAS-RELATED"/>
    <property type="match status" value="1"/>
</dbReference>
<organism evidence="5 6">
    <name type="scientific">Pantoea cypripedii</name>
    <name type="common">Pectobacterium cypripedii</name>
    <name type="synonym">Erwinia cypripedii</name>
    <dbReference type="NCBI Taxonomy" id="55209"/>
    <lineage>
        <taxon>Bacteria</taxon>
        <taxon>Pseudomonadati</taxon>
        <taxon>Pseudomonadota</taxon>
        <taxon>Gammaproteobacteria</taxon>
        <taxon>Enterobacterales</taxon>
        <taxon>Erwiniaceae</taxon>
        <taxon>Pantoea</taxon>
    </lineage>
</organism>
<dbReference type="InterPro" id="IPR032783">
    <property type="entry name" value="AraC_lig"/>
</dbReference>
<dbReference type="Pfam" id="PF12833">
    <property type="entry name" value="HTH_18"/>
    <property type="match status" value="1"/>
</dbReference>
<dbReference type="Proteomes" id="UP000502005">
    <property type="component" value="Plasmid pNE1B"/>
</dbReference>